<dbReference type="Proteomes" id="UP001516400">
    <property type="component" value="Unassembled WGS sequence"/>
</dbReference>
<evidence type="ECO:0000256" key="1">
    <source>
        <dbReference type="SAM" id="MobiDB-lite"/>
    </source>
</evidence>
<accession>A0ABD2MT50</accession>
<gene>
    <name evidence="2" type="ORF">HHI36_008467</name>
</gene>
<feature type="compositionally biased region" description="Low complexity" evidence="1">
    <location>
        <begin position="58"/>
        <end position="69"/>
    </location>
</feature>
<comment type="caution">
    <text evidence="2">The sequence shown here is derived from an EMBL/GenBank/DDBJ whole genome shotgun (WGS) entry which is preliminary data.</text>
</comment>
<feature type="compositionally biased region" description="Polar residues" evidence="1">
    <location>
        <begin position="70"/>
        <end position="82"/>
    </location>
</feature>
<protein>
    <submittedName>
        <fullName evidence="2">Uncharacterized protein</fullName>
    </submittedName>
</protein>
<proteinExistence type="predicted"/>
<evidence type="ECO:0000313" key="3">
    <source>
        <dbReference type="Proteomes" id="UP001516400"/>
    </source>
</evidence>
<feature type="compositionally biased region" description="Polar residues" evidence="1">
    <location>
        <begin position="30"/>
        <end position="42"/>
    </location>
</feature>
<dbReference type="AlphaFoldDB" id="A0ABD2MT50"/>
<evidence type="ECO:0000313" key="2">
    <source>
        <dbReference type="EMBL" id="KAL3269397.1"/>
    </source>
</evidence>
<feature type="region of interest" description="Disordered" evidence="1">
    <location>
        <begin position="30"/>
        <end position="84"/>
    </location>
</feature>
<name>A0ABD2MT50_9CUCU</name>
<organism evidence="2 3">
    <name type="scientific">Cryptolaemus montrouzieri</name>
    <dbReference type="NCBI Taxonomy" id="559131"/>
    <lineage>
        <taxon>Eukaryota</taxon>
        <taxon>Metazoa</taxon>
        <taxon>Ecdysozoa</taxon>
        <taxon>Arthropoda</taxon>
        <taxon>Hexapoda</taxon>
        <taxon>Insecta</taxon>
        <taxon>Pterygota</taxon>
        <taxon>Neoptera</taxon>
        <taxon>Endopterygota</taxon>
        <taxon>Coleoptera</taxon>
        <taxon>Polyphaga</taxon>
        <taxon>Cucujiformia</taxon>
        <taxon>Coccinelloidea</taxon>
        <taxon>Coccinellidae</taxon>
        <taxon>Scymninae</taxon>
        <taxon>Scymnini</taxon>
        <taxon>Cryptolaemus</taxon>
    </lineage>
</organism>
<keyword evidence="3" id="KW-1185">Reference proteome</keyword>
<dbReference type="EMBL" id="JABFTP020000021">
    <property type="protein sequence ID" value="KAL3269397.1"/>
    <property type="molecule type" value="Genomic_DNA"/>
</dbReference>
<sequence length="184" mass="20695">MKSALAQNNILRGGINKLTSVKTSYSAVLNQNGQQRQSNVSKNGAIPKENTPQKTAIKPKLPVKKPNLPQNESSNKLTQPLENSDKNDAYIEDAFIIPRRKRKTNTIKGTNEGSSEIKGVKRYAHFHVFGIHTDISTEQLTETLKKKSLSNLKCEKVTSKRPEEYSSFKISVIYEEQEIIKNPI</sequence>
<reference evidence="2 3" key="1">
    <citation type="journal article" date="2021" name="BMC Biol.">
        <title>Horizontally acquired antibacterial genes associated with adaptive radiation of ladybird beetles.</title>
        <authorList>
            <person name="Li H.S."/>
            <person name="Tang X.F."/>
            <person name="Huang Y.H."/>
            <person name="Xu Z.Y."/>
            <person name="Chen M.L."/>
            <person name="Du X.Y."/>
            <person name="Qiu B.Y."/>
            <person name="Chen P.T."/>
            <person name="Zhang W."/>
            <person name="Slipinski A."/>
            <person name="Escalona H.E."/>
            <person name="Waterhouse R.M."/>
            <person name="Zwick A."/>
            <person name="Pang H."/>
        </authorList>
    </citation>
    <scope>NUCLEOTIDE SEQUENCE [LARGE SCALE GENOMIC DNA]</scope>
    <source>
        <strain evidence="2">SYSU2018</strain>
    </source>
</reference>